<dbReference type="EMBL" id="CSAD01000951">
    <property type="protein sequence ID" value="COW67259.1"/>
    <property type="molecule type" value="Genomic_DNA"/>
</dbReference>
<reference evidence="6 7" key="1">
    <citation type="submission" date="2015-03" db="EMBL/GenBank/DDBJ databases">
        <authorList>
            <consortium name="Pathogen Informatics"/>
        </authorList>
    </citation>
    <scope>NUCLEOTIDE SEQUENCE [LARGE SCALE GENOMIC DNA]</scope>
    <source>
        <strain evidence="3 7">D00501624</strain>
        <strain evidence="4 8">G09801536</strain>
        <strain evidence="1 10">G09901357</strain>
        <strain evidence="2 9">H09601792</strain>
        <strain evidence="6">K00500041</strain>
    </source>
</reference>
<dbReference type="EMBL" id="CFOH01000948">
    <property type="protein sequence ID" value="CFE74894.1"/>
    <property type="molecule type" value="Genomic_DNA"/>
</dbReference>
<organism evidence="5 6">
    <name type="scientific">Mycobacterium tuberculosis</name>
    <dbReference type="NCBI Taxonomy" id="1773"/>
    <lineage>
        <taxon>Bacteria</taxon>
        <taxon>Bacillati</taxon>
        <taxon>Actinomycetota</taxon>
        <taxon>Actinomycetes</taxon>
        <taxon>Mycobacteriales</taxon>
        <taxon>Mycobacteriaceae</taxon>
        <taxon>Mycobacterium</taxon>
        <taxon>Mycobacterium tuberculosis complex</taxon>
    </lineage>
</organism>
<accession>A0A0T7LZM5</accession>
<evidence type="ECO:0000313" key="6">
    <source>
        <dbReference type="Proteomes" id="UP000038802"/>
    </source>
</evidence>
<dbReference type="EMBL" id="CQQC01001232">
    <property type="protein sequence ID" value="CNV76426.1"/>
    <property type="molecule type" value="Genomic_DNA"/>
</dbReference>
<proteinExistence type="predicted"/>
<evidence type="ECO:0000313" key="5">
    <source>
        <dbReference type="EMBL" id="COX37730.1"/>
    </source>
</evidence>
<evidence type="ECO:0000313" key="10">
    <source>
        <dbReference type="Proteomes" id="UP000048289"/>
    </source>
</evidence>
<dbReference type="EMBL" id="CFOE01000925">
    <property type="protein sequence ID" value="CFE46806.1"/>
    <property type="molecule type" value="Genomic_DNA"/>
</dbReference>
<evidence type="ECO:0000313" key="3">
    <source>
        <dbReference type="EMBL" id="CNV76426.1"/>
    </source>
</evidence>
<evidence type="ECO:0000313" key="8">
    <source>
        <dbReference type="Proteomes" id="UP000045842"/>
    </source>
</evidence>
<evidence type="ECO:0000313" key="9">
    <source>
        <dbReference type="Proteomes" id="UP000046947"/>
    </source>
</evidence>
<dbReference type="Proteomes" id="UP000039217">
    <property type="component" value="Unassembled WGS sequence"/>
</dbReference>
<evidence type="ECO:0000313" key="1">
    <source>
        <dbReference type="EMBL" id="CFE46806.1"/>
    </source>
</evidence>
<evidence type="ECO:0000313" key="7">
    <source>
        <dbReference type="Proteomes" id="UP000039217"/>
    </source>
</evidence>
<evidence type="ECO:0000313" key="4">
    <source>
        <dbReference type="EMBL" id="COW67259.1"/>
    </source>
</evidence>
<sequence>MVSTTWARAAIASSVKGWDASARISGQSAAFGPNIIRTPRSRSLDRPANAIRAVDPL</sequence>
<dbReference type="Proteomes" id="UP000045842">
    <property type="component" value="Unassembled WGS sequence"/>
</dbReference>
<dbReference type="Proteomes" id="UP000048289">
    <property type="component" value="Unassembled WGS sequence"/>
</dbReference>
<name>A0A0T7LZM5_MYCTX</name>
<dbReference type="Proteomes" id="UP000046947">
    <property type="component" value="Unassembled WGS sequence"/>
</dbReference>
<dbReference type="EMBL" id="CSAE01001185">
    <property type="protein sequence ID" value="COX37730.1"/>
    <property type="molecule type" value="Genomic_DNA"/>
</dbReference>
<dbReference type="AlphaFoldDB" id="A0A0T7LZM5"/>
<gene>
    <name evidence="3" type="ORF">ERS007661_03046</name>
    <name evidence="4" type="ORF">ERS007679_04154</name>
    <name evidence="1" type="ORF">ERS007681_04190</name>
    <name evidence="2" type="ORF">ERS007688_03872</name>
    <name evidence="5" type="ORF">ERS007703_05150</name>
</gene>
<evidence type="ECO:0000313" key="2">
    <source>
        <dbReference type="EMBL" id="CFE74894.1"/>
    </source>
</evidence>
<dbReference type="Proteomes" id="UP000038802">
    <property type="component" value="Unassembled WGS sequence"/>
</dbReference>
<reference evidence="5" key="2">
    <citation type="submission" date="2015-03" db="EMBL/GenBank/DDBJ databases">
        <authorList>
            <person name="Murphy D."/>
        </authorList>
    </citation>
    <scope>NUCLEOTIDE SEQUENCE [LARGE SCALE GENOMIC DNA]</scope>
    <source>
        <strain evidence="5">K00500041</strain>
    </source>
</reference>
<protein>
    <submittedName>
        <fullName evidence="5">Uncharacterized protein</fullName>
    </submittedName>
</protein>